<dbReference type="InterPro" id="IPR032675">
    <property type="entry name" value="LRR_dom_sf"/>
</dbReference>
<dbReference type="SUPFAM" id="SSF52047">
    <property type="entry name" value="RNI-like"/>
    <property type="match status" value="1"/>
</dbReference>
<name>A0AAW1VPP4_RUBAR</name>
<evidence type="ECO:0000313" key="3">
    <source>
        <dbReference type="Proteomes" id="UP001457282"/>
    </source>
</evidence>
<dbReference type="Proteomes" id="UP001457282">
    <property type="component" value="Unassembled WGS sequence"/>
</dbReference>
<comment type="caution">
    <text evidence="2">The sequence shown here is derived from an EMBL/GenBank/DDBJ whole genome shotgun (WGS) entry which is preliminary data.</text>
</comment>
<dbReference type="EMBL" id="JBEDUW010000164">
    <property type="protein sequence ID" value="KAK9905270.1"/>
    <property type="molecule type" value="Genomic_DNA"/>
</dbReference>
<dbReference type="PANTHER" id="PTHR38926">
    <property type="entry name" value="F-BOX DOMAIN CONTAINING PROTEIN, EXPRESSED"/>
    <property type="match status" value="1"/>
</dbReference>
<sequence>MEMASDRRRWDELIPEALSLIFKSLSFEEKLTVIPMVCKPWSKAVIGSDCWQEIDIEEWSNECQPQHLDRMIQMLVARNCGSMRKLCVSGLQNDLIFCFIAEHAKSLQTLRLRRSEMSDSIVEQTVGRLSTVTSLDLSYCGKIGSRALEAIGKNCKFLVGLCRNIHPSYSAGMPMNDEARAIATTMPRLKHLEIAYHIINTQGALQILESCPELEFLDLRGCWDVELDDKFFGEKVPKLKVLGPPVEIMDDYSDEDLECCMDDSDASSECSDDYSDEDLECCMDDSDASSEWSDDYSDEDLSEEYLSDEYLSD</sequence>
<protein>
    <recommendedName>
        <fullName evidence="4">F-box protein FBW2</fullName>
    </recommendedName>
</protein>
<evidence type="ECO:0008006" key="4">
    <source>
        <dbReference type="Google" id="ProtNLM"/>
    </source>
</evidence>
<dbReference type="PANTHER" id="PTHR38926:SF2">
    <property type="entry name" value="F-BOX_LRR-REPEAT PROTEIN 21-RELATED"/>
    <property type="match status" value="1"/>
</dbReference>
<accession>A0AAW1VPP4</accession>
<organism evidence="2 3">
    <name type="scientific">Rubus argutus</name>
    <name type="common">Southern blackberry</name>
    <dbReference type="NCBI Taxonomy" id="59490"/>
    <lineage>
        <taxon>Eukaryota</taxon>
        <taxon>Viridiplantae</taxon>
        <taxon>Streptophyta</taxon>
        <taxon>Embryophyta</taxon>
        <taxon>Tracheophyta</taxon>
        <taxon>Spermatophyta</taxon>
        <taxon>Magnoliopsida</taxon>
        <taxon>eudicotyledons</taxon>
        <taxon>Gunneridae</taxon>
        <taxon>Pentapetalae</taxon>
        <taxon>rosids</taxon>
        <taxon>fabids</taxon>
        <taxon>Rosales</taxon>
        <taxon>Rosaceae</taxon>
        <taxon>Rosoideae</taxon>
        <taxon>Rosoideae incertae sedis</taxon>
        <taxon>Rubus</taxon>
    </lineage>
</organism>
<gene>
    <name evidence="2" type="ORF">M0R45_000322</name>
</gene>
<dbReference type="Gene3D" id="3.80.10.10">
    <property type="entry name" value="Ribonuclease Inhibitor"/>
    <property type="match status" value="1"/>
</dbReference>
<dbReference type="FunFam" id="1.20.1280.50:FF:000022">
    <property type="entry name" value="F-box protein FBW2"/>
    <property type="match status" value="1"/>
</dbReference>
<evidence type="ECO:0000313" key="2">
    <source>
        <dbReference type="EMBL" id="KAK9905270.1"/>
    </source>
</evidence>
<dbReference type="Pfam" id="PF13516">
    <property type="entry name" value="LRR_6"/>
    <property type="match status" value="1"/>
</dbReference>
<dbReference type="InterPro" id="IPR001611">
    <property type="entry name" value="Leu-rich_rpt"/>
</dbReference>
<evidence type="ECO:0000256" key="1">
    <source>
        <dbReference type="SAM" id="MobiDB-lite"/>
    </source>
</evidence>
<dbReference type="AlphaFoldDB" id="A0AAW1VPP4"/>
<reference evidence="2 3" key="1">
    <citation type="journal article" date="2023" name="G3 (Bethesda)">
        <title>A chromosome-length genome assembly and annotation of blackberry (Rubus argutus, cv. 'Hillquist').</title>
        <authorList>
            <person name="Bruna T."/>
            <person name="Aryal R."/>
            <person name="Dudchenko O."/>
            <person name="Sargent D.J."/>
            <person name="Mead D."/>
            <person name="Buti M."/>
            <person name="Cavallini A."/>
            <person name="Hytonen T."/>
            <person name="Andres J."/>
            <person name="Pham M."/>
            <person name="Weisz D."/>
            <person name="Mascagni F."/>
            <person name="Usai G."/>
            <person name="Natali L."/>
            <person name="Bassil N."/>
            <person name="Fernandez G.E."/>
            <person name="Lomsadze A."/>
            <person name="Armour M."/>
            <person name="Olukolu B."/>
            <person name="Poorten T."/>
            <person name="Britton C."/>
            <person name="Davik J."/>
            <person name="Ashrafi H."/>
            <person name="Aiden E.L."/>
            <person name="Borodovsky M."/>
            <person name="Worthington M."/>
        </authorList>
    </citation>
    <scope>NUCLEOTIDE SEQUENCE [LARGE SCALE GENOMIC DNA]</scope>
    <source>
        <strain evidence="2">PI 553951</strain>
    </source>
</reference>
<keyword evidence="3" id="KW-1185">Reference proteome</keyword>
<proteinExistence type="predicted"/>
<feature type="region of interest" description="Disordered" evidence="1">
    <location>
        <begin position="285"/>
        <end position="313"/>
    </location>
</feature>